<dbReference type="Gene3D" id="1.10.860.10">
    <property type="entry name" value="DNAb Helicase, Chain A"/>
    <property type="match status" value="1"/>
</dbReference>
<name>A0ABV6DUH9_9BACL</name>
<comment type="caution">
    <text evidence="16">The sequence shown here is derived from an EMBL/GenBank/DDBJ whole genome shotgun (WGS) entry which is preliminary data.</text>
</comment>
<proteinExistence type="inferred from homology"/>
<dbReference type="InterPro" id="IPR030846">
    <property type="entry name" value="DnaG_bac"/>
</dbReference>
<dbReference type="SUPFAM" id="SSF48024">
    <property type="entry name" value="N-terminal domain of DnaB helicase"/>
    <property type="match status" value="1"/>
</dbReference>
<evidence type="ECO:0000256" key="5">
    <source>
        <dbReference type="ARBA" id="ARBA00022705"/>
    </source>
</evidence>
<gene>
    <name evidence="12 16" type="primary">dnaG</name>
    <name evidence="16" type="ORF">ACFFK0_28305</name>
</gene>
<dbReference type="PIRSF" id="PIRSF002811">
    <property type="entry name" value="DnaG"/>
    <property type="match status" value="1"/>
</dbReference>
<dbReference type="Gene3D" id="3.40.1360.10">
    <property type="match status" value="1"/>
</dbReference>
<dbReference type="HAMAP" id="MF_00974">
    <property type="entry name" value="DNA_primase_DnaG"/>
    <property type="match status" value="1"/>
</dbReference>
<evidence type="ECO:0000256" key="3">
    <source>
        <dbReference type="ARBA" id="ARBA00022679"/>
    </source>
</evidence>
<keyword evidence="2 12" id="KW-0639">Primosome</keyword>
<comment type="similarity">
    <text evidence="12 13">Belongs to the DnaG primase family.</text>
</comment>
<evidence type="ECO:0000256" key="14">
    <source>
        <dbReference type="SAM" id="MobiDB-lite"/>
    </source>
</evidence>
<feature type="zinc finger region" description="CHC2-type" evidence="12">
    <location>
        <begin position="41"/>
        <end position="65"/>
    </location>
</feature>
<dbReference type="InterPro" id="IPR036977">
    <property type="entry name" value="DNA_primase_Znf_CHC2"/>
</dbReference>
<sequence length="609" mass="68057">MGIGRIPDEVIEAVLKANDIADVVGKHVHLTKQGHYLKGLCPFHSEKTPSFTVTPERQIFHCFGCNKGGNSIQFTMEIEGLTFSEAVRQLAEEAGIPVTWDDAGSEPSPDQQERGELLKAYELVARVYRSILMNTAQGRDALSYLRTRGMSDELLETFQIGYAPNMWDALVKQLEKSGFKLPLMDQGGLVSAKSDGQGYVDKFRDRVMIPIHDAKGRVIAFGGRAMGDVQPKYLNSPESLLFHKSRSLYNLHRARAEIRKREQAVLFEGYFDVIRAWDAGVHHGVATMGTALTKEHAEALKRLTGEVVVCYDGDNAGQAAAYKSIAILEQAGLSVKIAMLEGGKDPDEYIAAYGKDRFVREIIEGAVTTTKFRLVYARRNVRLQDEADRLRYLRGAVKLISELASPIEREHYLRDLSSEFGISIETLKQDVAQHLLRKEKSEPAGDNNANLWNNVRNNGKEADRDPPLRSASHNAERLLLAVMMVDREVCRHVEERLGDGFTVEAHAVLAAYLYAFYAQDNEPNLSKYLATLQDPELSSLASSIAMIGASHAVNERVIDDYIAIIKKAPLQQEIKRKEEEAIHAERTGDPLRAAQIRIEMITLEKQLRA</sequence>
<dbReference type="SMART" id="SM00400">
    <property type="entry name" value="ZnF_CHCC"/>
    <property type="match status" value="1"/>
</dbReference>
<dbReference type="SMART" id="SM00493">
    <property type="entry name" value="TOPRIM"/>
    <property type="match status" value="1"/>
</dbReference>
<comment type="function">
    <text evidence="12 13">RNA polymerase that catalyzes the synthesis of short RNA molecules used as primers for DNA polymerase during DNA replication.</text>
</comment>
<keyword evidence="11 12" id="KW-0804">Transcription</keyword>
<evidence type="ECO:0000256" key="1">
    <source>
        <dbReference type="ARBA" id="ARBA00022478"/>
    </source>
</evidence>
<dbReference type="CDD" id="cd03364">
    <property type="entry name" value="TOPRIM_DnaG_primases"/>
    <property type="match status" value="1"/>
</dbReference>
<keyword evidence="3 12" id="KW-0808">Transferase</keyword>
<dbReference type="Gene3D" id="3.90.980.10">
    <property type="entry name" value="DNA primase, catalytic core, N-terminal domain"/>
    <property type="match status" value="1"/>
</dbReference>
<dbReference type="InterPro" id="IPR006171">
    <property type="entry name" value="TOPRIM_dom"/>
</dbReference>
<evidence type="ECO:0000256" key="10">
    <source>
        <dbReference type="ARBA" id="ARBA00023125"/>
    </source>
</evidence>
<dbReference type="PANTHER" id="PTHR30313">
    <property type="entry name" value="DNA PRIMASE"/>
    <property type="match status" value="1"/>
</dbReference>
<dbReference type="Pfam" id="PF08275">
    <property type="entry name" value="DNAG_N"/>
    <property type="match status" value="1"/>
</dbReference>
<feature type="domain" description="Toprim" evidence="15">
    <location>
        <begin position="262"/>
        <end position="345"/>
    </location>
</feature>
<keyword evidence="9" id="KW-0460">Magnesium</keyword>
<evidence type="ECO:0000256" key="12">
    <source>
        <dbReference type="HAMAP-Rule" id="MF_00974"/>
    </source>
</evidence>
<comment type="domain">
    <text evidence="12">Contains an N-terminal zinc-binding domain, a central core domain that contains the primase activity, and a C-terminal DnaB-binding domain.</text>
</comment>
<dbReference type="Pfam" id="PF01807">
    <property type="entry name" value="Zn_ribbon_DnaG"/>
    <property type="match status" value="1"/>
</dbReference>
<evidence type="ECO:0000256" key="4">
    <source>
        <dbReference type="ARBA" id="ARBA00022695"/>
    </source>
</evidence>
<accession>A0ABV6DUH9</accession>
<dbReference type="Gene3D" id="6.10.140.360">
    <property type="match status" value="1"/>
</dbReference>
<evidence type="ECO:0000256" key="8">
    <source>
        <dbReference type="ARBA" id="ARBA00022833"/>
    </source>
</evidence>
<evidence type="ECO:0000256" key="9">
    <source>
        <dbReference type="ARBA" id="ARBA00022842"/>
    </source>
</evidence>
<dbReference type="EMBL" id="JBHLWN010000117">
    <property type="protein sequence ID" value="MFC0216305.1"/>
    <property type="molecule type" value="Genomic_DNA"/>
</dbReference>
<evidence type="ECO:0000256" key="7">
    <source>
        <dbReference type="ARBA" id="ARBA00022771"/>
    </source>
</evidence>
<dbReference type="Pfam" id="PF10410">
    <property type="entry name" value="DnaB_bind"/>
    <property type="match status" value="1"/>
</dbReference>
<dbReference type="Gene3D" id="3.90.580.10">
    <property type="entry name" value="Zinc finger, CHC2-type domain"/>
    <property type="match status" value="1"/>
</dbReference>
<evidence type="ECO:0000256" key="2">
    <source>
        <dbReference type="ARBA" id="ARBA00022515"/>
    </source>
</evidence>
<keyword evidence="1 12" id="KW-0240">DNA-directed RNA polymerase</keyword>
<keyword evidence="17" id="KW-1185">Reference proteome</keyword>
<evidence type="ECO:0000313" key="16">
    <source>
        <dbReference type="EMBL" id="MFC0216305.1"/>
    </source>
</evidence>
<dbReference type="SUPFAM" id="SSF56731">
    <property type="entry name" value="DNA primase core"/>
    <property type="match status" value="1"/>
</dbReference>
<keyword evidence="6 12" id="KW-0479">Metal-binding</keyword>
<dbReference type="Pfam" id="PF13155">
    <property type="entry name" value="Toprim_2"/>
    <property type="match status" value="1"/>
</dbReference>
<feature type="compositionally biased region" description="Basic and acidic residues" evidence="14">
    <location>
        <begin position="458"/>
        <end position="467"/>
    </location>
</feature>
<dbReference type="InterPro" id="IPR019475">
    <property type="entry name" value="DNA_primase_DnaB-bd"/>
</dbReference>
<keyword evidence="7 12" id="KW-0863">Zinc-finger</keyword>
<dbReference type="InterPro" id="IPR036185">
    <property type="entry name" value="DNA_heli_DnaB-like_N_sf"/>
</dbReference>
<dbReference type="Proteomes" id="UP001589776">
    <property type="component" value="Unassembled WGS sequence"/>
</dbReference>
<keyword evidence="8 12" id="KW-0862">Zinc</keyword>
<comment type="catalytic activity">
    <reaction evidence="12">
        <text>ssDNA + n NTP = ssDNA/pppN(pN)n-1 hybrid + (n-1) diphosphate.</text>
        <dbReference type="EC" id="2.7.7.101"/>
    </reaction>
</comment>
<keyword evidence="4 12" id="KW-0548">Nucleotidyltransferase</keyword>
<feature type="compositionally biased region" description="Low complexity" evidence="14">
    <location>
        <begin position="447"/>
        <end position="457"/>
    </location>
</feature>
<protein>
    <recommendedName>
        <fullName evidence="12 13">DNA primase</fullName>
        <ecNumber evidence="12">2.7.7.101</ecNumber>
    </recommendedName>
</protein>
<dbReference type="InterPro" id="IPR006295">
    <property type="entry name" value="DNA_primase_DnaG"/>
</dbReference>
<dbReference type="PROSITE" id="PS50880">
    <property type="entry name" value="TOPRIM"/>
    <property type="match status" value="1"/>
</dbReference>
<dbReference type="InterPro" id="IPR016136">
    <property type="entry name" value="DNA_helicase_N/primase_C"/>
</dbReference>
<organism evidence="16 17">
    <name type="scientific">Paenibacillus chartarius</name>
    <dbReference type="NCBI Taxonomy" id="747481"/>
    <lineage>
        <taxon>Bacteria</taxon>
        <taxon>Bacillati</taxon>
        <taxon>Bacillota</taxon>
        <taxon>Bacilli</taxon>
        <taxon>Bacillales</taxon>
        <taxon>Paenibacillaceae</taxon>
        <taxon>Paenibacillus</taxon>
    </lineage>
</organism>
<evidence type="ECO:0000259" key="15">
    <source>
        <dbReference type="PROSITE" id="PS50880"/>
    </source>
</evidence>
<feature type="region of interest" description="Disordered" evidence="14">
    <location>
        <begin position="446"/>
        <end position="469"/>
    </location>
</feature>
<dbReference type="InterPro" id="IPR050219">
    <property type="entry name" value="DnaG_primase"/>
</dbReference>
<evidence type="ECO:0000256" key="13">
    <source>
        <dbReference type="PIRNR" id="PIRNR002811"/>
    </source>
</evidence>
<dbReference type="SUPFAM" id="SSF57783">
    <property type="entry name" value="Zinc beta-ribbon"/>
    <property type="match status" value="1"/>
</dbReference>
<dbReference type="EC" id="2.7.7.101" evidence="12"/>
<dbReference type="PANTHER" id="PTHR30313:SF2">
    <property type="entry name" value="DNA PRIMASE"/>
    <property type="match status" value="1"/>
</dbReference>
<comment type="subunit">
    <text evidence="12">Monomer. Interacts with DnaB.</text>
</comment>
<evidence type="ECO:0000313" key="17">
    <source>
        <dbReference type="Proteomes" id="UP001589776"/>
    </source>
</evidence>
<dbReference type="RefSeq" id="WP_377474352.1">
    <property type="nucleotide sequence ID" value="NZ_JBHLWN010000117.1"/>
</dbReference>
<keyword evidence="10 12" id="KW-0238">DNA-binding</keyword>
<dbReference type="InterPro" id="IPR013264">
    <property type="entry name" value="DNAG_N"/>
</dbReference>
<keyword evidence="5 12" id="KW-0235">DNA replication</keyword>
<dbReference type="InterPro" id="IPR037068">
    <property type="entry name" value="DNA_primase_core_N_sf"/>
</dbReference>
<dbReference type="InterPro" id="IPR034151">
    <property type="entry name" value="TOPRIM_DnaG_bac"/>
</dbReference>
<evidence type="ECO:0000256" key="11">
    <source>
        <dbReference type="ARBA" id="ARBA00023163"/>
    </source>
</evidence>
<comment type="cofactor">
    <cofactor evidence="12 13">
        <name>Zn(2+)</name>
        <dbReference type="ChEBI" id="CHEBI:29105"/>
    </cofactor>
    <text evidence="12 13">Binds 1 zinc ion per monomer.</text>
</comment>
<evidence type="ECO:0000256" key="6">
    <source>
        <dbReference type="ARBA" id="ARBA00022723"/>
    </source>
</evidence>
<reference evidence="16 17" key="1">
    <citation type="submission" date="2024-09" db="EMBL/GenBank/DDBJ databases">
        <authorList>
            <person name="Sun Q."/>
            <person name="Mori K."/>
        </authorList>
    </citation>
    <scope>NUCLEOTIDE SEQUENCE [LARGE SCALE GENOMIC DNA]</scope>
    <source>
        <strain evidence="16 17">CCM 7759</strain>
    </source>
</reference>
<dbReference type="InterPro" id="IPR002694">
    <property type="entry name" value="Znf_CHC2"/>
</dbReference>
<dbReference type="NCBIfam" id="TIGR01391">
    <property type="entry name" value="dnaG"/>
    <property type="match status" value="1"/>
</dbReference>